<sequence>MIYLISVLLIYITWLHYRITKMTERLNTHVRMFSDVWGEIYKTK</sequence>
<evidence type="ECO:0000313" key="2">
    <source>
        <dbReference type="Proteomes" id="UP000192743"/>
    </source>
</evidence>
<gene>
    <name evidence="1" type="ORF">BTI247_08420</name>
</gene>
<organism evidence="1 2">
    <name type="scientific">Bacillus thuringiensis Bt18247</name>
    <dbReference type="NCBI Taxonomy" id="1423143"/>
    <lineage>
        <taxon>Bacteria</taxon>
        <taxon>Bacillati</taxon>
        <taxon>Bacillota</taxon>
        <taxon>Bacilli</taxon>
        <taxon>Bacillales</taxon>
        <taxon>Bacillaceae</taxon>
        <taxon>Bacillus</taxon>
        <taxon>Bacillus cereus group</taxon>
    </lineage>
</organism>
<accession>A0A9W3X734</accession>
<dbReference type="EMBL" id="CP015250">
    <property type="protein sequence ID" value="AOM09276.1"/>
    <property type="molecule type" value="Genomic_DNA"/>
</dbReference>
<protein>
    <submittedName>
        <fullName evidence="1">Uncharacterized protein</fullName>
    </submittedName>
</protein>
<reference evidence="1 2" key="1">
    <citation type="submission" date="2016-02" db="EMBL/GenBank/DDBJ databases">
        <title>Comparative analysis of three nematocidal Bacillus thuringiensis strains.</title>
        <authorList>
            <person name="Hollensteiner J."/>
            <person name="Kloesener M."/>
            <person name="Bunk B."/>
            <person name="Sproeer C."/>
            <person name="Rosenstiel P."/>
            <person name="Schulte-Iserlohe R."/>
            <person name="Schulenburg H."/>
            <person name="Liesegang H."/>
        </authorList>
    </citation>
    <scope>NUCLEOTIDE SEQUENCE [LARGE SCALE GENOMIC DNA]</scope>
    <source>
        <strain evidence="1 2">Bt18247</strain>
    </source>
</reference>
<dbReference type="AlphaFoldDB" id="A0A9W3X734"/>
<name>A0A9W3X734_BACTU</name>
<evidence type="ECO:0000313" key="1">
    <source>
        <dbReference type="EMBL" id="AOM09276.1"/>
    </source>
</evidence>
<dbReference type="Proteomes" id="UP000192743">
    <property type="component" value="Chromosome"/>
</dbReference>
<proteinExistence type="predicted"/>